<gene>
    <name evidence="3" type="ORF">KSX_79700</name>
</gene>
<evidence type="ECO:0000313" key="4">
    <source>
        <dbReference type="Proteomes" id="UP000612362"/>
    </source>
</evidence>
<reference evidence="3" key="1">
    <citation type="submission" date="2020-10" db="EMBL/GenBank/DDBJ databases">
        <title>Taxonomic study of unclassified bacteria belonging to the class Ktedonobacteria.</title>
        <authorList>
            <person name="Yabe S."/>
            <person name="Wang C.M."/>
            <person name="Zheng Y."/>
            <person name="Sakai Y."/>
            <person name="Cavaletti L."/>
            <person name="Monciardini P."/>
            <person name="Donadio S."/>
        </authorList>
    </citation>
    <scope>NUCLEOTIDE SEQUENCE</scope>
    <source>
        <strain evidence="3">SOSP1-1</strain>
    </source>
</reference>
<dbReference type="InterPro" id="IPR024466">
    <property type="entry name" value="CHP02679_N"/>
</dbReference>
<dbReference type="GO" id="GO:0003677">
    <property type="term" value="F:DNA binding"/>
    <property type="evidence" value="ECO:0007669"/>
    <property type="project" value="InterPro"/>
</dbReference>
<organism evidence="3 4">
    <name type="scientific">Ktedonospora formicarum</name>
    <dbReference type="NCBI Taxonomy" id="2778364"/>
    <lineage>
        <taxon>Bacteria</taxon>
        <taxon>Bacillati</taxon>
        <taxon>Chloroflexota</taxon>
        <taxon>Ktedonobacteria</taxon>
        <taxon>Ktedonobacterales</taxon>
        <taxon>Ktedonobacteraceae</taxon>
        <taxon>Ktedonospora</taxon>
    </lineage>
</organism>
<dbReference type="EMBL" id="BNJF01000006">
    <property type="protein sequence ID" value="GHO49807.1"/>
    <property type="molecule type" value="Genomic_DNA"/>
</dbReference>
<dbReference type="NCBIfam" id="TIGR02679">
    <property type="entry name" value="TIGR02679 family protein"/>
    <property type="match status" value="1"/>
</dbReference>
<sequence length="444" mass="48935">MSEAPRENPNVQRAVSFFTQEGFSRLLALVRQKYVEQGQVGGQVVLEESTPQERREIASFLGKPAYPPGLLKLRLRDLDTALRQSGFACTLPELLAASFPASSLITRPQHRAARAAHHETFKTTLKELTAHLPSEGRGRTWLEDGVHGLTWLFSRAKNAEHGEQERQLTTIRYVARILDELPGREAPQRLALFAQRTSGDPHMLDPNRAAGRLLLLALHDLTEHSAPLPAQDREAELRLYADVGLQVDTISSSVAVFHLGGAVSMDSTPDPLLTAAGARVLLLPLRQILAWHSAWPATTNTYIIENPQVFEEMSDRLSNTQRPPTLICTAGWPSVAATALLDLLVVASPDHHFYYSGDFDLKGLQIAAHLLARYTERLSPWHIDPEAYMLALQAGGLAAPTGELAQLKTLPSLFAPVVSKMQEQGQWAYQEGITHLLTPAPDPL</sequence>
<evidence type="ECO:0000313" key="3">
    <source>
        <dbReference type="EMBL" id="GHO49807.1"/>
    </source>
</evidence>
<dbReference type="AlphaFoldDB" id="A0A8J3IBV5"/>
<dbReference type="GO" id="GO:0005694">
    <property type="term" value="C:chromosome"/>
    <property type="evidence" value="ECO:0007669"/>
    <property type="project" value="InterPro"/>
</dbReference>
<dbReference type="InterPro" id="IPR013495">
    <property type="entry name" value="CHP02679"/>
</dbReference>
<dbReference type="InterPro" id="IPR024465">
    <property type="entry name" value="DUF2399"/>
</dbReference>
<protein>
    <recommendedName>
        <fullName evidence="5">TIGR02679 family protein</fullName>
    </recommendedName>
</protein>
<dbReference type="Pfam" id="PF11796">
    <property type="entry name" value="DUF3323"/>
    <property type="match status" value="1"/>
</dbReference>
<dbReference type="Pfam" id="PF09664">
    <property type="entry name" value="DUF2399"/>
    <property type="match status" value="1"/>
</dbReference>
<name>A0A8J3IBV5_9CHLR</name>
<evidence type="ECO:0000259" key="1">
    <source>
        <dbReference type="Pfam" id="PF09664"/>
    </source>
</evidence>
<dbReference type="RefSeq" id="WP_220198899.1">
    <property type="nucleotide sequence ID" value="NZ_BNJF01000006.1"/>
</dbReference>
<comment type="caution">
    <text evidence="3">The sequence shown here is derived from an EMBL/GenBank/DDBJ whole genome shotgun (WGS) entry which is preliminary data.</text>
</comment>
<evidence type="ECO:0008006" key="5">
    <source>
        <dbReference type="Google" id="ProtNLM"/>
    </source>
</evidence>
<proteinExistence type="predicted"/>
<dbReference type="InterPro" id="IPR036078">
    <property type="entry name" value="Spo11/TopoVI_A_sf"/>
</dbReference>
<keyword evidence="4" id="KW-1185">Reference proteome</keyword>
<accession>A0A8J3IBV5</accession>
<evidence type="ECO:0000259" key="2">
    <source>
        <dbReference type="Pfam" id="PF11796"/>
    </source>
</evidence>
<dbReference type="Proteomes" id="UP000612362">
    <property type="component" value="Unassembled WGS sequence"/>
</dbReference>
<dbReference type="SUPFAM" id="SSF56726">
    <property type="entry name" value="DNA topoisomerase IV, alpha subunit"/>
    <property type="match status" value="1"/>
</dbReference>
<feature type="domain" description="DUF2399" evidence="1">
    <location>
        <begin position="283"/>
        <end position="437"/>
    </location>
</feature>
<feature type="domain" description="Conserved hypothetical protein CHP02679 N terminus" evidence="2">
    <location>
        <begin position="41"/>
        <end position="259"/>
    </location>
</feature>